<protein>
    <recommendedName>
        <fullName evidence="3">DUF5659 domain-containing protein</fullName>
    </recommendedName>
</protein>
<reference evidence="1 2" key="1">
    <citation type="submission" date="2021-02" db="EMBL/GenBank/DDBJ databases">
        <title>Nitrogen-fixing ability and nitrogen fixation related genes of thermophilic fermentative bacteria in the genus Caldicellulosiruptor.</title>
        <authorList>
            <person name="Chen Y."/>
            <person name="Nishihara A."/>
            <person name="Haruta S."/>
        </authorList>
    </citation>
    <scope>NUCLEOTIDE SEQUENCE [LARGE SCALE GENOMIC DNA]</scope>
    <source>
        <strain evidence="1 2">YA01</strain>
        <plasmid evidence="1 2">pYA01-2</plasmid>
    </source>
</reference>
<geneLocation type="plasmid" evidence="1 2">
    <name>pYA01-2</name>
</geneLocation>
<gene>
    <name evidence="1" type="ORF">CaldiYA01_24440</name>
</gene>
<dbReference type="Proteomes" id="UP000663623">
    <property type="component" value="Plasmid pYA01-2"/>
</dbReference>
<dbReference type="EMBL" id="AP024482">
    <property type="protein sequence ID" value="BCS82484.1"/>
    <property type="molecule type" value="Genomic_DNA"/>
</dbReference>
<evidence type="ECO:0008006" key="3">
    <source>
        <dbReference type="Google" id="ProtNLM"/>
    </source>
</evidence>
<dbReference type="RefSeq" id="WP_207182909.1">
    <property type="nucleotide sequence ID" value="NZ_AP024482.1"/>
</dbReference>
<accession>A0ABM7NQP6</accession>
<proteinExistence type="predicted"/>
<keyword evidence="2" id="KW-1185">Reference proteome</keyword>
<keyword evidence="1" id="KW-0614">Plasmid</keyword>
<organism evidence="1 2">
    <name type="scientific">Caldicellulosiruptor diazotrophicus</name>
    <dbReference type="NCBI Taxonomy" id="2806205"/>
    <lineage>
        <taxon>Bacteria</taxon>
        <taxon>Bacillati</taxon>
        <taxon>Bacillota</taxon>
        <taxon>Bacillota incertae sedis</taxon>
        <taxon>Caldicellulosiruptorales</taxon>
        <taxon>Caldicellulosiruptoraceae</taxon>
        <taxon>Caldicellulosiruptor</taxon>
    </lineage>
</organism>
<evidence type="ECO:0000313" key="1">
    <source>
        <dbReference type="EMBL" id="BCS82484.1"/>
    </source>
</evidence>
<evidence type="ECO:0000313" key="2">
    <source>
        <dbReference type="Proteomes" id="UP000663623"/>
    </source>
</evidence>
<name>A0ABM7NQP6_9FIRM</name>
<sequence length="72" mass="8530">MKLNNEVILAYAYVALYNLVYKDNIDVLTFGKKDFMDAFRSEMFYCFDVFDEDTILDVYERVYGRVNGADEE</sequence>